<dbReference type="Gene3D" id="1.10.10.10">
    <property type="entry name" value="Winged helix-like DNA-binding domain superfamily/Winged helix DNA-binding domain"/>
    <property type="match status" value="1"/>
</dbReference>
<dbReference type="Gene3D" id="3.40.50.10490">
    <property type="entry name" value="Glucose-6-phosphate isomerase like protein, domain 1"/>
    <property type="match status" value="1"/>
</dbReference>
<comment type="caution">
    <text evidence="2">The sequence shown here is derived from an EMBL/GenBank/DDBJ whole genome shotgun (WGS) entry which is preliminary data.</text>
</comment>
<reference evidence="2 3" key="1">
    <citation type="submission" date="2024-01" db="EMBL/GenBank/DDBJ databases">
        <title>Description of Olsenella sp. nov., isolated from pig feces.</title>
        <authorList>
            <person name="Chang Y.-H."/>
        </authorList>
    </citation>
    <scope>NUCLEOTIDE SEQUENCE [LARGE SCALE GENOMIC DNA]</scope>
    <source>
        <strain evidence="2 3">YH-ols2223</strain>
    </source>
</reference>
<dbReference type="PANTHER" id="PTHR30514:SF1">
    <property type="entry name" value="HTH-TYPE TRANSCRIPTIONAL REGULATOR HEXR-RELATED"/>
    <property type="match status" value="1"/>
</dbReference>
<dbReference type="InterPro" id="IPR036388">
    <property type="entry name" value="WH-like_DNA-bd_sf"/>
</dbReference>
<dbReference type="PROSITE" id="PS51071">
    <property type="entry name" value="HTH_RPIR"/>
    <property type="match status" value="1"/>
</dbReference>
<gene>
    <name evidence="2" type="ORF">VXJ25_05400</name>
</gene>
<evidence type="ECO:0000313" key="2">
    <source>
        <dbReference type="EMBL" id="MEE6147427.1"/>
    </source>
</evidence>
<proteinExistence type="predicted"/>
<dbReference type="Pfam" id="PF01418">
    <property type="entry name" value="HTH_6"/>
    <property type="match status" value="1"/>
</dbReference>
<accession>A0ABU7R9Z7</accession>
<dbReference type="EMBL" id="JAZGJQ010000004">
    <property type="protein sequence ID" value="MEE6147427.1"/>
    <property type="molecule type" value="Genomic_DNA"/>
</dbReference>
<dbReference type="Proteomes" id="UP001332931">
    <property type="component" value="Unassembled WGS sequence"/>
</dbReference>
<dbReference type="SUPFAM" id="SSF46689">
    <property type="entry name" value="Homeodomain-like"/>
    <property type="match status" value="1"/>
</dbReference>
<feature type="domain" description="HTH rpiR-type" evidence="1">
    <location>
        <begin position="8"/>
        <end position="84"/>
    </location>
</feature>
<organism evidence="2 3">
    <name type="scientific">Olsenella absiana</name>
    <dbReference type="NCBI Taxonomy" id="3115222"/>
    <lineage>
        <taxon>Bacteria</taxon>
        <taxon>Bacillati</taxon>
        <taxon>Actinomycetota</taxon>
        <taxon>Coriobacteriia</taxon>
        <taxon>Coriobacteriales</taxon>
        <taxon>Atopobiaceae</taxon>
        <taxon>Olsenella</taxon>
    </lineage>
</organism>
<sequence>MHEGRLTLLTSLFEVYNANELDSTSHLLAEYFIKNYDHLSDLGIYDVMGACYCSRSAVRRFCQSIGFDNFSEVRDMAFEWSVFRHYFLSADKQLGPGFDLRGELDRLFESIDRRTAAGDLDALVRGIHDARSTTLFSADPSANELKEFQRAMAVEHCVIPLVTESVPAAQAIRTLGEKDLLVAVSTSGAFVERQRGQLEATSALRVIVTANPGAEVCSLFDQVIAIGDELGRNNPLHRMYSTYGVAYLFDQVFSRYVQAYDPELGAGGVAGAAGAAGAIGPGGAA</sequence>
<evidence type="ECO:0000313" key="3">
    <source>
        <dbReference type="Proteomes" id="UP001332931"/>
    </source>
</evidence>
<dbReference type="InterPro" id="IPR009057">
    <property type="entry name" value="Homeodomain-like_sf"/>
</dbReference>
<dbReference type="PANTHER" id="PTHR30514">
    <property type="entry name" value="GLUCOKINASE"/>
    <property type="match status" value="1"/>
</dbReference>
<dbReference type="RefSeq" id="WP_330958193.1">
    <property type="nucleotide sequence ID" value="NZ_JAZGJQ010000004.1"/>
</dbReference>
<dbReference type="InterPro" id="IPR047640">
    <property type="entry name" value="RpiR-like"/>
</dbReference>
<dbReference type="InterPro" id="IPR000281">
    <property type="entry name" value="HTH_RpiR"/>
</dbReference>
<name>A0ABU7R9Z7_9ACTN</name>
<keyword evidence="3" id="KW-1185">Reference proteome</keyword>
<evidence type="ECO:0000259" key="1">
    <source>
        <dbReference type="PROSITE" id="PS51071"/>
    </source>
</evidence>
<protein>
    <recommendedName>
        <fullName evidence="1">HTH rpiR-type domain-containing protein</fullName>
    </recommendedName>
</protein>